<gene>
    <name evidence="5" type="ORF">G3567_03200</name>
</gene>
<feature type="domain" description="Organic solvent tolerance-like N-terminal" evidence="4">
    <location>
        <begin position="29"/>
        <end position="181"/>
    </location>
</feature>
<feature type="signal peptide" evidence="3">
    <location>
        <begin position="1"/>
        <end position="19"/>
    </location>
</feature>
<dbReference type="GO" id="GO:0009279">
    <property type="term" value="C:cell outer membrane"/>
    <property type="evidence" value="ECO:0007669"/>
    <property type="project" value="TreeGrafter"/>
</dbReference>
<dbReference type="InterPro" id="IPR005653">
    <property type="entry name" value="OstA-like_N"/>
</dbReference>
<evidence type="ECO:0000313" key="6">
    <source>
        <dbReference type="Proteomes" id="UP000478505"/>
    </source>
</evidence>
<dbReference type="Pfam" id="PF13100">
    <property type="entry name" value="OstA_2"/>
    <property type="match status" value="1"/>
</dbReference>
<dbReference type="GO" id="GO:0015920">
    <property type="term" value="P:lipopolysaccharide transport"/>
    <property type="evidence" value="ECO:0007669"/>
    <property type="project" value="TreeGrafter"/>
</dbReference>
<dbReference type="PANTHER" id="PTHR36504">
    <property type="entry name" value="LIPOPOLYSACCHARIDE EXPORT SYSTEM PROTEIN LPTA"/>
    <property type="match status" value="1"/>
</dbReference>
<dbReference type="GO" id="GO:0030288">
    <property type="term" value="C:outer membrane-bounded periplasmic space"/>
    <property type="evidence" value="ECO:0007669"/>
    <property type="project" value="TreeGrafter"/>
</dbReference>
<feature type="chain" id="PRO_5025397588" evidence="3">
    <location>
        <begin position="20"/>
        <end position="574"/>
    </location>
</feature>
<dbReference type="Proteomes" id="UP000478505">
    <property type="component" value="Unassembled WGS sequence"/>
</dbReference>
<dbReference type="RefSeq" id="WP_164003888.1">
    <property type="nucleotide sequence ID" value="NZ_JAAIKD010000002.1"/>
</dbReference>
<dbReference type="AlphaFoldDB" id="A0A6B3R6N9"/>
<evidence type="ECO:0000259" key="4">
    <source>
        <dbReference type="Pfam" id="PF13100"/>
    </source>
</evidence>
<name>A0A6B3R6N9_9FLAO</name>
<feature type="compositionally biased region" description="Basic and acidic residues" evidence="2">
    <location>
        <begin position="540"/>
        <end position="559"/>
    </location>
</feature>
<evidence type="ECO:0000313" key="5">
    <source>
        <dbReference type="EMBL" id="NEV93154.1"/>
    </source>
</evidence>
<dbReference type="InterPro" id="IPR052037">
    <property type="entry name" value="LPS_export_LptA"/>
</dbReference>
<dbReference type="GO" id="GO:0017089">
    <property type="term" value="F:glycolipid transfer activity"/>
    <property type="evidence" value="ECO:0007669"/>
    <property type="project" value="TreeGrafter"/>
</dbReference>
<evidence type="ECO:0000256" key="2">
    <source>
        <dbReference type="SAM" id="MobiDB-lite"/>
    </source>
</evidence>
<protein>
    <submittedName>
        <fullName evidence="5">OstA-like protein</fullName>
    </submittedName>
</protein>
<keyword evidence="6" id="KW-1185">Reference proteome</keyword>
<keyword evidence="1 3" id="KW-0732">Signal</keyword>
<dbReference type="EMBL" id="JAAIKD010000002">
    <property type="protein sequence ID" value="NEV93154.1"/>
    <property type="molecule type" value="Genomic_DNA"/>
</dbReference>
<sequence length="574" mass="65929">MKQLTFFFAFLLFGSSLYAQEVKKIDYTADRTRVDQDQYPDAFILSKVQNQVYFIHEGIEVWCDRAVFYQTDDFFKAFGNVRMKQGDTINMTSEYAEYNGNTQFAFASEEVVLSTPSNTLTTDSLFFNRINQETFYRSGGKVQDSASTITSVKGRYFMNQEKFSFRQNVKVRNPEYNIDSDYLDFYSEQGHAYLYGPSTITSETSVVYCERGFYDTRNDNGFFVKNSKIDYENRKLEGDSIFFDRPSGFASATNNIKVTDTLNQSVITGHYAEVFRMKDSLFITKHPLAAVKQENDSVFIASDTLMVTGEVEDRNIRAFYDARIYKSDLSGKADSIHSSERTGITKLIDNPVLWSGESQITGDTIFLISNTETEELDSLKVFYNAFMIKKDSIEGFNQIKGKELYGLFEDNEIYEVDVIKNTESLFYLRDETSDLMGINKSISARIKILLEDQEIVDLYYYTNVDSNTYPSSVFPETEKKLKGFNWRGEERLTSKSDLFKGRDSLVLPKIQGIKEPEIYEDFFEGVRDLNLNSTLKESNLKSKQDVVEPSEKGNKKPEAPQESLKLKAIPPTDE</sequence>
<dbReference type="Gene3D" id="2.60.450.10">
    <property type="entry name" value="Lipopolysaccharide (LPS) transport protein A like domain"/>
    <property type="match status" value="2"/>
</dbReference>
<feature type="region of interest" description="Disordered" evidence="2">
    <location>
        <begin position="540"/>
        <end position="574"/>
    </location>
</feature>
<organism evidence="5 6">
    <name type="scientific">Psychroflexus aurantiacus</name>
    <dbReference type="NCBI Taxonomy" id="2709310"/>
    <lineage>
        <taxon>Bacteria</taxon>
        <taxon>Pseudomonadati</taxon>
        <taxon>Bacteroidota</taxon>
        <taxon>Flavobacteriia</taxon>
        <taxon>Flavobacteriales</taxon>
        <taxon>Flavobacteriaceae</taxon>
        <taxon>Psychroflexus</taxon>
    </lineage>
</organism>
<dbReference type="PANTHER" id="PTHR36504:SF1">
    <property type="entry name" value="LIPOPOLYSACCHARIDE EXPORT SYSTEM PROTEIN LPTA"/>
    <property type="match status" value="1"/>
</dbReference>
<reference evidence="5 6" key="1">
    <citation type="submission" date="2020-02" db="EMBL/GenBank/DDBJ databases">
        <title>Flavobacteriaceae Psychroflexus bacterium YR1-1, complete genome.</title>
        <authorList>
            <person name="Li Y."/>
            <person name="Wu S."/>
        </authorList>
    </citation>
    <scope>NUCLEOTIDE SEQUENCE [LARGE SCALE GENOMIC DNA]</scope>
    <source>
        <strain evidence="5 6">YR1-1</strain>
    </source>
</reference>
<proteinExistence type="predicted"/>
<evidence type="ECO:0000256" key="1">
    <source>
        <dbReference type="ARBA" id="ARBA00022729"/>
    </source>
</evidence>
<accession>A0A6B3R6N9</accession>
<comment type="caution">
    <text evidence="5">The sequence shown here is derived from an EMBL/GenBank/DDBJ whole genome shotgun (WGS) entry which is preliminary data.</text>
</comment>
<evidence type="ECO:0000256" key="3">
    <source>
        <dbReference type="SAM" id="SignalP"/>
    </source>
</evidence>